<keyword evidence="3" id="KW-1185">Reference proteome</keyword>
<evidence type="ECO:0000313" key="2">
    <source>
        <dbReference type="EMBL" id="GAA0327998.1"/>
    </source>
</evidence>
<evidence type="ECO:0008006" key="4">
    <source>
        <dbReference type="Google" id="ProtNLM"/>
    </source>
</evidence>
<dbReference type="Pfam" id="PF13028">
    <property type="entry name" value="DUF3889"/>
    <property type="match status" value="1"/>
</dbReference>
<evidence type="ECO:0000256" key="1">
    <source>
        <dbReference type="SAM" id="SignalP"/>
    </source>
</evidence>
<feature type="signal peptide" evidence="1">
    <location>
        <begin position="1"/>
        <end position="24"/>
    </location>
</feature>
<accession>A0ABP3FYU2</accession>
<organism evidence="2 3">
    <name type="scientific">Bacillus carboniphilus</name>
    <dbReference type="NCBI Taxonomy" id="86663"/>
    <lineage>
        <taxon>Bacteria</taxon>
        <taxon>Bacillati</taxon>
        <taxon>Bacillota</taxon>
        <taxon>Bacilli</taxon>
        <taxon>Bacillales</taxon>
        <taxon>Bacillaceae</taxon>
        <taxon>Bacillus</taxon>
    </lineage>
</organism>
<protein>
    <recommendedName>
        <fullName evidence="4">DUF3889 domain-containing protein</fullName>
    </recommendedName>
</protein>
<reference evidence="3" key="1">
    <citation type="journal article" date="2019" name="Int. J. Syst. Evol. Microbiol.">
        <title>The Global Catalogue of Microorganisms (GCM) 10K type strain sequencing project: providing services to taxonomists for standard genome sequencing and annotation.</title>
        <authorList>
            <consortium name="The Broad Institute Genomics Platform"/>
            <consortium name="The Broad Institute Genome Sequencing Center for Infectious Disease"/>
            <person name="Wu L."/>
            <person name="Ma J."/>
        </authorList>
    </citation>
    <scope>NUCLEOTIDE SEQUENCE [LARGE SCALE GENOMIC DNA]</scope>
    <source>
        <strain evidence="3">JCM 9731</strain>
    </source>
</reference>
<dbReference type="EMBL" id="BAAADJ010000019">
    <property type="protein sequence ID" value="GAA0327998.1"/>
    <property type="molecule type" value="Genomic_DNA"/>
</dbReference>
<dbReference type="Proteomes" id="UP001500782">
    <property type="component" value="Unassembled WGS sequence"/>
</dbReference>
<dbReference type="Gene3D" id="3.10.450.390">
    <property type="entry name" value="Protein of unknown function DUF3889"/>
    <property type="match status" value="1"/>
</dbReference>
<dbReference type="InterPro" id="IPR024987">
    <property type="entry name" value="DUF3889"/>
</dbReference>
<comment type="caution">
    <text evidence="2">The sequence shown here is derived from an EMBL/GenBank/DDBJ whole genome shotgun (WGS) entry which is preliminary data.</text>
</comment>
<sequence>MKKLISILMLISLLLTGVVAPASAQPDYQKYGRIALALVKEDYPGDPVKDYKYLGRKEGQNNQVTDSFEFKVTDQGKEKAVIVDIKHDLNNQKTLDISVREKNQG</sequence>
<feature type="chain" id="PRO_5045234155" description="DUF3889 domain-containing protein" evidence="1">
    <location>
        <begin position="25"/>
        <end position="105"/>
    </location>
</feature>
<gene>
    <name evidence="2" type="ORF">GCM10008967_18100</name>
</gene>
<name>A0ABP3FYU2_9BACI</name>
<proteinExistence type="predicted"/>
<keyword evidence="1" id="KW-0732">Signal</keyword>
<evidence type="ECO:0000313" key="3">
    <source>
        <dbReference type="Proteomes" id="UP001500782"/>
    </source>
</evidence>
<dbReference type="RefSeq" id="WP_343798364.1">
    <property type="nucleotide sequence ID" value="NZ_BAAADJ010000019.1"/>
</dbReference>